<evidence type="ECO:0000313" key="1">
    <source>
        <dbReference type="EMBL" id="PXF62208.1"/>
    </source>
</evidence>
<organism evidence="1 2">
    <name type="scientific">Candidatus Methanogaster sp</name>
    <dbReference type="NCBI Taxonomy" id="3386292"/>
    <lineage>
        <taxon>Archaea</taxon>
        <taxon>Methanobacteriati</taxon>
        <taxon>Methanobacteriota</taxon>
        <taxon>Stenosarchaea group</taxon>
        <taxon>Methanomicrobia</taxon>
        <taxon>Methanosarcinales</taxon>
        <taxon>ANME-2 cluster</taxon>
        <taxon>Candidatus Methanogasteraceae</taxon>
        <taxon>Candidatus Methanogaster</taxon>
    </lineage>
</organism>
<evidence type="ECO:0000313" key="2">
    <source>
        <dbReference type="Proteomes" id="UP000248329"/>
    </source>
</evidence>
<comment type="caution">
    <text evidence="1">The sequence shown here is derived from an EMBL/GenBank/DDBJ whole genome shotgun (WGS) entry which is preliminary data.</text>
</comment>
<proteinExistence type="predicted"/>
<accession>A0AC61L742</accession>
<protein>
    <submittedName>
        <fullName evidence="1">Uncharacterized protein</fullName>
    </submittedName>
</protein>
<name>A0AC61L742_9EURY</name>
<gene>
    <name evidence="1" type="ORF">C4B59_00940</name>
</gene>
<reference evidence="1" key="1">
    <citation type="submission" date="2018-01" db="EMBL/GenBank/DDBJ databases">
        <authorList>
            <person name="Krukenberg V."/>
        </authorList>
    </citation>
    <scope>NUCLEOTIDE SEQUENCE</scope>
    <source>
        <strain evidence="1">E20ANME2</strain>
    </source>
</reference>
<dbReference type="EMBL" id="PQXF01000001">
    <property type="protein sequence ID" value="PXF62208.1"/>
    <property type="molecule type" value="Genomic_DNA"/>
</dbReference>
<dbReference type="Proteomes" id="UP000248329">
    <property type="component" value="Unassembled WGS sequence"/>
</dbReference>
<sequence length="178" mass="20558">MILIDTCILSSLAKIDRLNFLNIFSRKHFCYITPAILRELNTNEVAGFKFALKIEELISFRDAKNKVCILSPESRDLELACALQEMYKLSLTDCECIVLAKSKNAILLTDDTYLGKVASQEGVKNVYDLKSVLEANIIEGKIENRKELEEIIESLRQKDYYLFSEDDLRELFSYFSYK</sequence>